<dbReference type="AlphaFoldDB" id="A0A1G6W664"/>
<dbReference type="GO" id="GO:0031419">
    <property type="term" value="F:cobalamin binding"/>
    <property type="evidence" value="ECO:0007669"/>
    <property type="project" value="UniProtKB-KW"/>
</dbReference>
<accession>A0A1G6W664</accession>
<evidence type="ECO:0000256" key="1">
    <source>
        <dbReference type="ARBA" id="ARBA00001922"/>
    </source>
</evidence>
<dbReference type="Gene3D" id="3.20.20.240">
    <property type="entry name" value="Methylmalonyl-CoA mutase"/>
    <property type="match status" value="1"/>
</dbReference>
<evidence type="ECO:0000259" key="6">
    <source>
        <dbReference type="Pfam" id="PF01642"/>
    </source>
</evidence>
<dbReference type="STRING" id="637679.GCA_001550055_02708"/>
<evidence type="ECO:0000313" key="7">
    <source>
        <dbReference type="EMBL" id="SDD61329.1"/>
    </source>
</evidence>
<evidence type="ECO:0000256" key="5">
    <source>
        <dbReference type="ARBA" id="ARBA00023285"/>
    </source>
</evidence>
<organism evidence="7 8">
    <name type="scientific">Kordiimonas lacus</name>
    <dbReference type="NCBI Taxonomy" id="637679"/>
    <lineage>
        <taxon>Bacteria</taxon>
        <taxon>Pseudomonadati</taxon>
        <taxon>Pseudomonadota</taxon>
        <taxon>Alphaproteobacteria</taxon>
        <taxon>Kordiimonadales</taxon>
        <taxon>Kordiimonadaceae</taxon>
        <taxon>Kordiimonas</taxon>
    </lineage>
</organism>
<evidence type="ECO:0000313" key="8">
    <source>
        <dbReference type="Proteomes" id="UP000183685"/>
    </source>
</evidence>
<dbReference type="InterPro" id="IPR006099">
    <property type="entry name" value="MeMalonylCoA_mutase_a/b_cat"/>
</dbReference>
<feature type="domain" description="Methylmalonyl-CoA mutase alpha/beta chain catalytic" evidence="6">
    <location>
        <begin position="113"/>
        <end position="442"/>
    </location>
</feature>
<keyword evidence="8" id="KW-1185">Reference proteome</keyword>
<dbReference type="PANTHER" id="PTHR48101:SF4">
    <property type="entry name" value="METHYLMALONYL-COA MUTASE, MITOCHONDRIAL"/>
    <property type="match status" value="1"/>
</dbReference>
<evidence type="ECO:0000256" key="2">
    <source>
        <dbReference type="ARBA" id="ARBA00008465"/>
    </source>
</evidence>
<dbReference type="RefSeq" id="WP_074519313.1">
    <property type="nucleotide sequence ID" value="NZ_FNAK01000002.1"/>
</dbReference>
<dbReference type="GO" id="GO:0016866">
    <property type="term" value="F:intramolecular transferase activity"/>
    <property type="evidence" value="ECO:0007669"/>
    <property type="project" value="InterPro"/>
</dbReference>
<dbReference type="InterPro" id="IPR036724">
    <property type="entry name" value="Cobalamin-bd_sf"/>
</dbReference>
<protein>
    <submittedName>
        <fullName evidence="7">Methylmalonyl-CoA mutase</fullName>
    </submittedName>
</protein>
<proteinExistence type="inferred from homology"/>
<dbReference type="GO" id="GO:0046872">
    <property type="term" value="F:metal ion binding"/>
    <property type="evidence" value="ECO:0007669"/>
    <property type="project" value="InterPro"/>
</dbReference>
<keyword evidence="4" id="KW-0413">Isomerase</keyword>
<sequence>MSNEDLKLAAMFEPATDDAWRQLVDRALGGRDFDKAMTAETYDGIRLQGLYSQANADLSGRPQARDGMWGTIVPHWNPDVAATNAAILEDLGRGATGLALRLQAGRFPGIPAEKLSEALDGVYLNMASFTLVPGEEFSTAAQTMLSLLEASGHKASDFHGKLGVDPLGTLAQTGRLGTSLAGAMAQGSEIAGAVARVYPNVSTFMADSGPYHMAGATEAQELGIMMATGVAYLRAMVGGGMDVATAASQIAFSMAADADVSLTIAKFRASRLMWAAVLKECGLEDAPKMALSGVSSLRMMSVKDPWVNILRATAACFGAGIGGADDICILPHDSMVGMSSSFARRIARNVQIILQEESGLSRVQDPAAGSYAFETITSELASKAWEYFQKIESVGGIEKALAARAIQEDLANAWAVRRQNLAKRKDAITGVSEFPDIDEKPITNTGPMPPEPTELAPAGVTIEPLAFHRLPEDFEKLRGFSDACLEKDGTRPLIYLANMGSPADYSARTTFAKNFFEAGGIKSVSGMGGTDVAAIVDEFKASGAKLAVLCSSDDQYGGLGQDVAACLKKAGAYVYLAGRPLNADDLKKAGVDEFIYMGCDLLEVLAQAHVTAGASA</sequence>
<evidence type="ECO:0000256" key="4">
    <source>
        <dbReference type="ARBA" id="ARBA00023235"/>
    </source>
</evidence>
<dbReference type="Gene3D" id="3.40.50.280">
    <property type="entry name" value="Cobalamin-binding domain"/>
    <property type="match status" value="1"/>
</dbReference>
<gene>
    <name evidence="7" type="ORF">SAMN04488071_0993</name>
</gene>
<evidence type="ECO:0000256" key="3">
    <source>
        <dbReference type="ARBA" id="ARBA00022628"/>
    </source>
</evidence>
<dbReference type="SUPFAM" id="SSF52242">
    <property type="entry name" value="Cobalamin (vitamin B12)-binding domain"/>
    <property type="match status" value="1"/>
</dbReference>
<dbReference type="SUPFAM" id="SSF51703">
    <property type="entry name" value="Cobalamin (vitamin B12)-dependent enzymes"/>
    <property type="match status" value="1"/>
</dbReference>
<dbReference type="EMBL" id="FNAK01000002">
    <property type="protein sequence ID" value="SDD61329.1"/>
    <property type="molecule type" value="Genomic_DNA"/>
</dbReference>
<comment type="cofactor">
    <cofactor evidence="1">
        <name>adenosylcob(III)alamin</name>
        <dbReference type="ChEBI" id="CHEBI:18408"/>
    </cofactor>
</comment>
<comment type="similarity">
    <text evidence="2">Belongs to the methylmalonyl-CoA mutase family.</text>
</comment>
<keyword evidence="3" id="KW-0846">Cobalamin</keyword>
<dbReference type="CDD" id="cd03677">
    <property type="entry name" value="MM_CoA_mutase_beta"/>
    <property type="match status" value="1"/>
</dbReference>
<name>A0A1G6W664_9PROT</name>
<keyword evidence="5" id="KW-0170">Cobalt</keyword>
<dbReference type="InterPro" id="IPR016176">
    <property type="entry name" value="Cbl-dep_enz_cat"/>
</dbReference>
<dbReference type="OrthoDB" id="9762378at2"/>
<dbReference type="Proteomes" id="UP000183685">
    <property type="component" value="Unassembled WGS sequence"/>
</dbReference>
<reference evidence="7 8" key="1">
    <citation type="submission" date="2016-10" db="EMBL/GenBank/DDBJ databases">
        <authorList>
            <person name="de Groot N.N."/>
        </authorList>
    </citation>
    <scope>NUCLEOTIDE SEQUENCE [LARGE SCALE GENOMIC DNA]</scope>
    <source>
        <strain evidence="7 8">CGMCC 1.9109</strain>
    </source>
</reference>
<dbReference type="PANTHER" id="PTHR48101">
    <property type="entry name" value="METHYLMALONYL-COA MUTASE, MITOCHONDRIAL-RELATED"/>
    <property type="match status" value="1"/>
</dbReference>
<dbReference type="Pfam" id="PF01642">
    <property type="entry name" value="MM_CoA_mutase"/>
    <property type="match status" value="1"/>
</dbReference>